<evidence type="ECO:0000313" key="7">
    <source>
        <dbReference type="EMBL" id="MET3526582.1"/>
    </source>
</evidence>
<protein>
    <recommendedName>
        <fullName evidence="1">pyridoxal kinase</fullName>
        <ecNumber evidence="1">2.7.1.35</ecNumber>
    </recommendedName>
</protein>
<dbReference type="InterPro" id="IPR004625">
    <property type="entry name" value="PyrdxlKinase"/>
</dbReference>
<dbReference type="EC" id="2.7.1.35" evidence="1"/>
<evidence type="ECO:0000313" key="8">
    <source>
        <dbReference type="Proteomes" id="UP001549110"/>
    </source>
</evidence>
<name>A0ABV2EHT4_9CAUL</name>
<organism evidence="7 8">
    <name type="scientific">Phenylobacterium koreense</name>
    <dbReference type="NCBI Taxonomy" id="266125"/>
    <lineage>
        <taxon>Bacteria</taxon>
        <taxon>Pseudomonadati</taxon>
        <taxon>Pseudomonadota</taxon>
        <taxon>Alphaproteobacteria</taxon>
        <taxon>Caulobacterales</taxon>
        <taxon>Caulobacteraceae</taxon>
        <taxon>Phenylobacterium</taxon>
    </lineage>
</organism>
<keyword evidence="8" id="KW-1185">Reference proteome</keyword>
<evidence type="ECO:0000256" key="3">
    <source>
        <dbReference type="ARBA" id="ARBA00022741"/>
    </source>
</evidence>
<evidence type="ECO:0000256" key="5">
    <source>
        <dbReference type="ARBA" id="ARBA00022840"/>
    </source>
</evidence>
<dbReference type="SUPFAM" id="SSF53613">
    <property type="entry name" value="Ribokinase-like"/>
    <property type="match status" value="1"/>
</dbReference>
<keyword evidence="2 7" id="KW-0808">Transferase</keyword>
<dbReference type="GO" id="GO:0008478">
    <property type="term" value="F:pyridoxal kinase activity"/>
    <property type="evidence" value="ECO:0007669"/>
    <property type="project" value="UniProtKB-EC"/>
</dbReference>
<dbReference type="InterPro" id="IPR029056">
    <property type="entry name" value="Ribokinase-like"/>
</dbReference>
<accession>A0ABV2EHT4</accession>
<keyword evidence="4 7" id="KW-0418">Kinase</keyword>
<evidence type="ECO:0000256" key="1">
    <source>
        <dbReference type="ARBA" id="ARBA00012104"/>
    </source>
</evidence>
<keyword evidence="5" id="KW-0067">ATP-binding</keyword>
<proteinExistence type="predicted"/>
<dbReference type="InterPro" id="IPR013749">
    <property type="entry name" value="PM/HMP-P_kinase-1"/>
</dbReference>
<reference evidence="7 8" key="1">
    <citation type="submission" date="2024-06" db="EMBL/GenBank/DDBJ databases">
        <title>Genomic Encyclopedia of Type Strains, Phase IV (KMG-IV): sequencing the most valuable type-strain genomes for metagenomic binning, comparative biology and taxonomic classification.</title>
        <authorList>
            <person name="Goeker M."/>
        </authorList>
    </citation>
    <scope>NUCLEOTIDE SEQUENCE [LARGE SCALE GENOMIC DNA]</scope>
    <source>
        <strain evidence="7 8">DSM 17809</strain>
    </source>
</reference>
<evidence type="ECO:0000259" key="6">
    <source>
        <dbReference type="Pfam" id="PF08543"/>
    </source>
</evidence>
<evidence type="ECO:0000256" key="4">
    <source>
        <dbReference type="ARBA" id="ARBA00022777"/>
    </source>
</evidence>
<keyword evidence="3" id="KW-0547">Nucleotide-binding</keyword>
<dbReference type="Proteomes" id="UP001549110">
    <property type="component" value="Unassembled WGS sequence"/>
</dbReference>
<comment type="caution">
    <text evidence="7">The sequence shown here is derived from an EMBL/GenBank/DDBJ whole genome shotgun (WGS) entry which is preliminary data.</text>
</comment>
<dbReference type="Gene3D" id="3.40.1190.20">
    <property type="match status" value="1"/>
</dbReference>
<dbReference type="PANTHER" id="PTHR10534:SF2">
    <property type="entry name" value="PYRIDOXAL KINASE"/>
    <property type="match status" value="1"/>
</dbReference>
<evidence type="ECO:0000256" key="2">
    <source>
        <dbReference type="ARBA" id="ARBA00022679"/>
    </source>
</evidence>
<dbReference type="EMBL" id="JBEPLU010000001">
    <property type="protein sequence ID" value="MET3526582.1"/>
    <property type="molecule type" value="Genomic_DNA"/>
</dbReference>
<dbReference type="RefSeq" id="WP_354297415.1">
    <property type="nucleotide sequence ID" value="NZ_JBEPLU010000001.1"/>
</dbReference>
<feature type="domain" description="Pyridoxamine kinase/Phosphomethylpyrimidine kinase" evidence="6">
    <location>
        <begin position="112"/>
        <end position="255"/>
    </location>
</feature>
<dbReference type="PANTHER" id="PTHR10534">
    <property type="entry name" value="PYRIDOXAL KINASE"/>
    <property type="match status" value="1"/>
</dbReference>
<dbReference type="Pfam" id="PF08543">
    <property type="entry name" value="Phos_pyr_kin"/>
    <property type="match status" value="1"/>
</dbReference>
<gene>
    <name evidence="7" type="ORF">ABID41_001677</name>
</gene>
<sequence length="286" mass="29877">MPLALVLSSYVVANRIGGSLQQYVLAPFGIDPVLVPTVMFGASPVKGGRGQATDVELFQMLLEGVRGQELHGLVDLVITGHFSLPEQVELACEAIDQIRAASRTGAFNPRPIVLVDPILGDHPKGLYVKPEVARLVTERLTPLADWLTPNLFELSHLTGRTIADAADVADAVKALGKPALVTSAPVGEGRAGALLCTPTESLLLSHPRLDQAPNGTGDLVTAVFGAGLVEGLEAPLAAERALRAVAEALEAARAWNAPDLPVVALGERLVRPTASVRIERLAGGGS</sequence>